<evidence type="ECO:0000313" key="3">
    <source>
        <dbReference type="Proteomes" id="UP000198211"/>
    </source>
</evidence>
<proteinExistence type="predicted"/>
<reference evidence="3" key="1">
    <citation type="submission" date="2017-03" db="EMBL/GenBank/DDBJ databases">
        <title>Phytopthora megakarya and P. palmivora, two closely related causual agents of cacao black pod achieved similar genome size and gene model numbers by different mechanisms.</title>
        <authorList>
            <person name="Ali S."/>
            <person name="Shao J."/>
            <person name="Larry D.J."/>
            <person name="Kronmiller B."/>
            <person name="Shen D."/>
            <person name="Strem M.D."/>
            <person name="Melnick R.L."/>
            <person name="Guiltinan M.J."/>
            <person name="Tyler B.M."/>
            <person name="Meinhardt L.W."/>
            <person name="Bailey B.A."/>
        </authorList>
    </citation>
    <scope>NUCLEOTIDE SEQUENCE [LARGE SCALE GENOMIC DNA]</scope>
    <source>
        <strain evidence="3">zdho120</strain>
    </source>
</reference>
<dbReference type="Gene3D" id="2.40.70.10">
    <property type="entry name" value="Acid Proteases"/>
    <property type="match status" value="1"/>
</dbReference>
<dbReference type="EMBL" id="NBNE01002136">
    <property type="protein sequence ID" value="OWZ11395.1"/>
    <property type="molecule type" value="Genomic_DNA"/>
</dbReference>
<evidence type="ECO:0000313" key="2">
    <source>
        <dbReference type="EMBL" id="OWZ11395.1"/>
    </source>
</evidence>
<dbReference type="Pfam" id="PF08284">
    <property type="entry name" value="RVP_2"/>
    <property type="match status" value="1"/>
</dbReference>
<dbReference type="InterPro" id="IPR021109">
    <property type="entry name" value="Peptidase_aspartic_dom_sf"/>
</dbReference>
<comment type="caution">
    <text evidence="2">The sequence shown here is derived from an EMBL/GenBank/DDBJ whole genome shotgun (WGS) entry which is preliminary data.</text>
</comment>
<dbReference type="SUPFAM" id="SSF50630">
    <property type="entry name" value="Acid proteases"/>
    <property type="match status" value="1"/>
</dbReference>
<dbReference type="CDD" id="cd00303">
    <property type="entry name" value="retropepsin_like"/>
    <property type="match status" value="1"/>
</dbReference>
<gene>
    <name evidence="2" type="ORF">PHMEG_00015587</name>
</gene>
<feature type="region of interest" description="Disordered" evidence="1">
    <location>
        <begin position="41"/>
        <end position="65"/>
    </location>
</feature>
<dbReference type="OrthoDB" id="1751327at2759"/>
<evidence type="ECO:0000256" key="1">
    <source>
        <dbReference type="SAM" id="MobiDB-lite"/>
    </source>
</evidence>
<name>A0A225W1C6_9STRA</name>
<keyword evidence="3" id="KW-1185">Reference proteome</keyword>
<protein>
    <submittedName>
        <fullName evidence="2">Uncharacterized protein</fullName>
    </submittedName>
</protein>
<accession>A0A225W1C6</accession>
<organism evidence="2 3">
    <name type="scientific">Phytophthora megakarya</name>
    <dbReference type="NCBI Taxonomy" id="4795"/>
    <lineage>
        <taxon>Eukaryota</taxon>
        <taxon>Sar</taxon>
        <taxon>Stramenopiles</taxon>
        <taxon>Oomycota</taxon>
        <taxon>Peronosporomycetes</taxon>
        <taxon>Peronosporales</taxon>
        <taxon>Peronosporaceae</taxon>
        <taxon>Phytophthora</taxon>
    </lineage>
</organism>
<dbReference type="AlphaFoldDB" id="A0A225W1C6"/>
<sequence length="403" mass="44842">MSMISEEIKEVDDFGKMRKDLVRTVTRKAVYRMLKEAMTEAKRDDRSDTAFGSDRPANPSPRSEDAPRIDWERLWWFANQVVHEAKLRGDYWERLVHWVEDYYPKPYVRGHRGKARSARRQKRRAFKKTQAGALTGVEFRTNRGEDVSYYVNVVSTQSMGTELNADELLEVVTTNPARARVEFLPVVGDGRRVDACRYGATLSLVDSAVLTRLGKTSYPLHPYEGRVSSSSGHALLVEGWTHLPIQLGSVELTLKVLVVDKLHIDVILGVDALGAFGALIDVANRSILLQRSGETLPLGVEANESTYLSTMASSVRLPPLGQAIVLTNLIGGTPEGSAVLVEAVMNLPPALGVARSLGTIKDGQVVVEICSVSTEEYWVKRALLLRLRLWFLTLLSTSRNELP</sequence>
<dbReference type="Proteomes" id="UP000198211">
    <property type="component" value="Unassembled WGS sequence"/>
</dbReference>